<dbReference type="InterPro" id="IPR013597">
    <property type="entry name" value="Mat_intron_G2"/>
</dbReference>
<dbReference type="InterPro" id="IPR000477">
    <property type="entry name" value="RT_dom"/>
</dbReference>
<keyword evidence="4" id="KW-0695">RNA-directed DNA polymerase</keyword>
<evidence type="ECO:0000259" key="3">
    <source>
        <dbReference type="PROSITE" id="PS50878"/>
    </source>
</evidence>
<dbReference type="InterPro" id="IPR051083">
    <property type="entry name" value="GrpII_Intron_Splice-Mob/Def"/>
</dbReference>
<dbReference type="PANTHER" id="PTHR34047">
    <property type="entry name" value="NUCLEAR INTRON MATURASE 1, MITOCHONDRIAL-RELATED"/>
    <property type="match status" value="1"/>
</dbReference>
<feature type="domain" description="Reverse transcriptase" evidence="3">
    <location>
        <begin position="90"/>
        <end position="317"/>
    </location>
</feature>
<name>A0AAJ4X1G7_9BURK</name>
<dbReference type="NCBIfam" id="TIGR04416">
    <property type="entry name" value="group_II_RT_mat"/>
    <property type="match status" value="1"/>
</dbReference>
<dbReference type="AlphaFoldDB" id="A0AAJ4X1G7"/>
<gene>
    <name evidence="4" type="primary">ltrA</name>
    <name evidence="4" type="ORF">C2L64_14130</name>
</gene>
<dbReference type="PROSITE" id="PS50878">
    <property type="entry name" value="RT_POL"/>
    <property type="match status" value="1"/>
</dbReference>
<organism evidence="4 5">
    <name type="scientific">Paraburkholderia hospita</name>
    <dbReference type="NCBI Taxonomy" id="169430"/>
    <lineage>
        <taxon>Bacteria</taxon>
        <taxon>Pseudomonadati</taxon>
        <taxon>Pseudomonadota</taxon>
        <taxon>Betaproteobacteria</taxon>
        <taxon>Burkholderiales</taxon>
        <taxon>Burkholderiaceae</taxon>
        <taxon>Paraburkholderia</taxon>
    </lineage>
</organism>
<evidence type="ECO:0000313" key="5">
    <source>
        <dbReference type="Proteomes" id="UP000236649"/>
    </source>
</evidence>
<dbReference type="EMBL" id="CP026105">
    <property type="protein sequence ID" value="AUT69297.1"/>
    <property type="molecule type" value="Genomic_DNA"/>
</dbReference>
<evidence type="ECO:0000256" key="2">
    <source>
        <dbReference type="SAM" id="MobiDB-lite"/>
    </source>
</evidence>
<feature type="compositionally biased region" description="Basic and acidic residues" evidence="2">
    <location>
        <begin position="18"/>
        <end position="27"/>
    </location>
</feature>
<dbReference type="GeneID" id="55529459"/>
<comment type="similarity">
    <text evidence="1">Belongs to the bacterial reverse transcriptase family.</text>
</comment>
<evidence type="ECO:0000313" key="4">
    <source>
        <dbReference type="EMBL" id="AUT69297.1"/>
    </source>
</evidence>
<dbReference type="RefSeq" id="WP_007730949.1">
    <property type="nucleotide sequence ID" value="NZ_CADFGJ010000025.1"/>
</dbReference>
<dbReference type="CDD" id="cd01651">
    <property type="entry name" value="RT_G2_intron"/>
    <property type="match status" value="1"/>
</dbReference>
<reference evidence="4 5" key="1">
    <citation type="submission" date="2018-01" db="EMBL/GenBank/DDBJ databases">
        <title>Species boundaries and ecological features among Paraburkholderia terrae DSMZ17804T, P. hospita DSMZ17164T and P. caribensis DSMZ13236T.</title>
        <authorList>
            <person name="Pratama A.A."/>
        </authorList>
    </citation>
    <scope>NUCLEOTIDE SEQUENCE [LARGE SCALE GENOMIC DNA]</scope>
    <source>
        <strain evidence="4 5">DSM 17164</strain>
    </source>
</reference>
<feature type="region of interest" description="Disordered" evidence="2">
    <location>
        <begin position="1"/>
        <end position="40"/>
    </location>
</feature>
<dbReference type="KEGG" id="phs:C2L64_14130"/>
<dbReference type="SUPFAM" id="SSF56672">
    <property type="entry name" value="DNA/RNA polymerases"/>
    <property type="match status" value="1"/>
</dbReference>
<dbReference type="GO" id="GO:0003964">
    <property type="term" value="F:RNA-directed DNA polymerase activity"/>
    <property type="evidence" value="ECO:0007669"/>
    <property type="project" value="UniProtKB-KW"/>
</dbReference>
<evidence type="ECO:0000256" key="1">
    <source>
        <dbReference type="ARBA" id="ARBA00034120"/>
    </source>
</evidence>
<accession>A0AAJ4X1G7</accession>
<protein>
    <submittedName>
        <fullName evidence="4">Group II intron reverse transcriptase/maturase</fullName>
    </submittedName>
</protein>
<dbReference type="InterPro" id="IPR030931">
    <property type="entry name" value="Group_II_RT_mat"/>
</dbReference>
<dbReference type="Proteomes" id="UP000236649">
    <property type="component" value="Chromosome 1"/>
</dbReference>
<dbReference type="Pfam" id="PF08388">
    <property type="entry name" value="GIIM"/>
    <property type="match status" value="1"/>
</dbReference>
<sequence>MGAQQKTHRVLGSGGRGEAPRVADRGAEPVAANPEPESPSACDRLMEEVCERENLKQALKRVKANKGAPGVDGMTVQALPAYLREHWPTIGASLLEGTYQPQPVRRVEIPKPDGGGVRKLGIPSALDRLVQQAVLQVLQRQWDPTFSDSSYGFRPGRSAHQAVARAQGYIQAGHGWVVDLDLAQFFDRVNHDILMSRVASRISDKRLLKLIRAFLTAGVLENGLVGATDEGTPQGGPLSPLLSNLMLDDLDKLLEQRGLRFVRYADDCNVYVCSERAGQRVMAGLKAFLTGRLKLKVNEAKSAVARPRMRKFLGFTFSGGDRAKRRIAPKALARFKERIRELTQRKRGISIEQLMERLKRYLTGWRGYFGFCETPSTLQRLDEWVRRRVRCIFWQQWGNSRNRFRELTGRGIDRELAAQTVGSPHAAWRLSHSPALQRALTNRYLGSLGLPSLRL</sequence>
<dbReference type="Pfam" id="PF00078">
    <property type="entry name" value="RVT_1"/>
    <property type="match status" value="1"/>
</dbReference>
<dbReference type="PANTHER" id="PTHR34047:SF8">
    <property type="entry name" value="PROTEIN YKFC"/>
    <property type="match status" value="1"/>
</dbReference>
<keyword evidence="4" id="KW-0548">Nucleotidyltransferase</keyword>
<dbReference type="InterPro" id="IPR043502">
    <property type="entry name" value="DNA/RNA_pol_sf"/>
</dbReference>
<keyword evidence="4" id="KW-0808">Transferase</keyword>
<proteinExistence type="inferred from homology"/>